<keyword evidence="11" id="KW-0391">Immunity</keyword>
<dbReference type="GO" id="GO:0005777">
    <property type="term" value="C:peroxisome"/>
    <property type="evidence" value="ECO:0007669"/>
    <property type="project" value="UniProtKB-SubCell"/>
</dbReference>
<feature type="domain" description="Caspase recruitment" evidence="24">
    <location>
        <begin position="6"/>
        <end position="92"/>
    </location>
</feature>
<feature type="compositionally biased region" description="Basic and acidic residues" evidence="22">
    <location>
        <begin position="177"/>
        <end position="186"/>
    </location>
</feature>
<keyword evidence="6" id="KW-0945">Host-virus interaction</keyword>
<accession>A0A3B3BTK2</accession>
<keyword evidence="13" id="KW-0051">Antiviral defense</keyword>
<evidence type="ECO:0000256" key="14">
    <source>
        <dbReference type="ARBA" id="ARBA00023128"/>
    </source>
</evidence>
<keyword evidence="17" id="KW-0576">Peroxisome</keyword>
<feature type="compositionally biased region" description="Low complexity" evidence="22">
    <location>
        <begin position="124"/>
        <end position="135"/>
    </location>
</feature>
<evidence type="ECO:0000256" key="19">
    <source>
        <dbReference type="ARBA" id="ARBA00071084"/>
    </source>
</evidence>
<evidence type="ECO:0000256" key="10">
    <source>
        <dbReference type="ARBA" id="ARBA00022843"/>
    </source>
</evidence>
<evidence type="ECO:0000256" key="23">
    <source>
        <dbReference type="SAM" id="Phobius"/>
    </source>
</evidence>
<feature type="region of interest" description="Disordered" evidence="22">
    <location>
        <begin position="104"/>
        <end position="260"/>
    </location>
</feature>
<evidence type="ECO:0000256" key="7">
    <source>
        <dbReference type="ARBA" id="ARBA00022588"/>
    </source>
</evidence>
<keyword evidence="4" id="KW-1017">Isopeptide bond</keyword>
<keyword evidence="5" id="KW-0597">Phosphoprotein</keyword>
<name>A0A3B3BTK2_ORYME</name>
<dbReference type="GO" id="GO:1900063">
    <property type="term" value="P:regulation of peroxisome organization"/>
    <property type="evidence" value="ECO:0007669"/>
    <property type="project" value="UniProtKB-ARBA"/>
</dbReference>
<sequence>MSFTSDQLYNIYIRRNLPTIASRVKVREVIVHLPCLTSHDRENIEAKRDTNGNHDAMVLLMECLKRRENWPEQLIQALEACEHTMLASEVRAAYEALTGVNNSSAGSPPGTVVRAHVHPPPAASSPSVPDSGAAVAPPPEVPPVPAEPLSTPTKVPPTVTPPPSPETPHAQQVAAVPREDTRRGPEENSESQFEVGDDANPQNKEEASPQSPGSRNDDSTASPTANHEQLGAREGSSVLTVTPVKRPVQDSSPPAVQTPTARVSVAVQVTGTTRRGALQVLAPVGFSSTPPLDDSCLSKPGQLVSILPQTSPGPAVLPGSLEDPYSGGSDRLEFSEAAPDAVAPSQTPACSSAVSSTAGGSVVDPPCQENGIALDHHEPEESHYESLCPSMEVLENTVHVSQEPSVLNMNGPPPQMKETGKGVTSAAEEAISASGNSEPPKAKVSPELHPQQKAEPPQAPTSQTAPGGYALAAAGVCACALLVAWKLKKM</sequence>
<evidence type="ECO:0000256" key="16">
    <source>
        <dbReference type="ARBA" id="ARBA00023139"/>
    </source>
</evidence>
<dbReference type="GO" id="GO:0035591">
    <property type="term" value="F:signaling adaptor activity"/>
    <property type="evidence" value="ECO:0007669"/>
    <property type="project" value="UniProtKB-ARBA"/>
</dbReference>
<evidence type="ECO:0000256" key="17">
    <source>
        <dbReference type="ARBA" id="ARBA00023140"/>
    </source>
</evidence>
<evidence type="ECO:0000256" key="20">
    <source>
        <dbReference type="ARBA" id="ARBA00082620"/>
    </source>
</evidence>
<organism evidence="25 26">
    <name type="scientific">Oryzias melastigma</name>
    <name type="common">Marine medaka</name>
    <dbReference type="NCBI Taxonomy" id="30732"/>
    <lineage>
        <taxon>Eukaryota</taxon>
        <taxon>Metazoa</taxon>
        <taxon>Chordata</taxon>
        <taxon>Craniata</taxon>
        <taxon>Vertebrata</taxon>
        <taxon>Euteleostomi</taxon>
        <taxon>Actinopterygii</taxon>
        <taxon>Neopterygii</taxon>
        <taxon>Teleostei</taxon>
        <taxon>Neoteleostei</taxon>
        <taxon>Acanthomorphata</taxon>
        <taxon>Ovalentaria</taxon>
        <taxon>Atherinomorphae</taxon>
        <taxon>Beloniformes</taxon>
        <taxon>Adrianichthyidae</taxon>
        <taxon>Oryziinae</taxon>
        <taxon>Oryzias</taxon>
    </lineage>
</organism>
<evidence type="ECO:0000256" key="13">
    <source>
        <dbReference type="ARBA" id="ARBA00023118"/>
    </source>
</evidence>
<dbReference type="GO" id="GO:0070585">
    <property type="term" value="P:protein localization to mitochondrion"/>
    <property type="evidence" value="ECO:0007669"/>
    <property type="project" value="UniProtKB-ARBA"/>
</dbReference>
<dbReference type="GO" id="GO:0045087">
    <property type="term" value="P:innate immune response"/>
    <property type="evidence" value="ECO:0007669"/>
    <property type="project" value="UniProtKB-KW"/>
</dbReference>
<proteinExistence type="predicted"/>
<dbReference type="GO" id="GO:0051607">
    <property type="term" value="P:defense response to virus"/>
    <property type="evidence" value="ECO:0007669"/>
    <property type="project" value="UniProtKB-KW"/>
</dbReference>
<evidence type="ECO:0000256" key="3">
    <source>
        <dbReference type="ARBA" id="ARBA00022481"/>
    </source>
</evidence>
<protein>
    <recommendedName>
        <fullName evidence="19">Mitochondrial antiviral-signaling protein</fullName>
    </recommendedName>
    <alternativeName>
        <fullName evidence="20">Interferon beta promoter stimulator protein 1</fullName>
    </alternativeName>
    <alternativeName>
        <fullName evidence="21">Virus-induced-signaling adapter</fullName>
    </alternativeName>
</protein>
<feature type="compositionally biased region" description="Pro residues" evidence="22">
    <location>
        <begin position="136"/>
        <end position="146"/>
    </location>
</feature>
<evidence type="ECO:0000256" key="8">
    <source>
        <dbReference type="ARBA" id="ARBA00022692"/>
    </source>
</evidence>
<dbReference type="AlphaFoldDB" id="A0A3B3BTK2"/>
<keyword evidence="12 23" id="KW-1133">Transmembrane helix</keyword>
<keyword evidence="14" id="KW-0496">Mitochondrion</keyword>
<evidence type="ECO:0000256" key="15">
    <source>
        <dbReference type="ARBA" id="ARBA00023136"/>
    </source>
</evidence>
<evidence type="ECO:0000256" key="9">
    <source>
        <dbReference type="ARBA" id="ARBA00022787"/>
    </source>
</evidence>
<keyword evidence="15 23" id="KW-0472">Membrane</keyword>
<reference evidence="25" key="2">
    <citation type="submission" date="2025-09" db="UniProtKB">
        <authorList>
            <consortium name="Ensembl"/>
        </authorList>
    </citation>
    <scope>IDENTIFICATION</scope>
</reference>
<keyword evidence="18" id="KW-0449">Lipoprotein</keyword>
<keyword evidence="3" id="KW-0488">Methylation</keyword>
<keyword evidence="9" id="KW-1000">Mitochondrion outer membrane</keyword>
<dbReference type="GeneTree" id="ENSGT01030000234772"/>
<dbReference type="FunFam" id="1.10.533.10:FF:000063">
    <property type="entry name" value="Mitochondrial antiviral-signaling protein"/>
    <property type="match status" value="1"/>
</dbReference>
<dbReference type="InterPro" id="IPR011029">
    <property type="entry name" value="DEATH-like_dom_sf"/>
</dbReference>
<feature type="compositionally biased region" description="Polar residues" evidence="22">
    <location>
        <begin position="208"/>
        <end position="227"/>
    </location>
</feature>
<feature type="region of interest" description="Disordered" evidence="22">
    <location>
        <begin position="307"/>
        <end position="373"/>
    </location>
</feature>
<evidence type="ECO:0000313" key="26">
    <source>
        <dbReference type="Proteomes" id="UP000261560"/>
    </source>
</evidence>
<evidence type="ECO:0000256" key="2">
    <source>
        <dbReference type="ARBA" id="ARBA00004572"/>
    </source>
</evidence>
<dbReference type="GO" id="GO:0032755">
    <property type="term" value="P:positive regulation of interleukin-6 production"/>
    <property type="evidence" value="ECO:0007669"/>
    <property type="project" value="UniProtKB-ARBA"/>
</dbReference>
<evidence type="ECO:0000256" key="4">
    <source>
        <dbReference type="ARBA" id="ARBA00022499"/>
    </source>
</evidence>
<evidence type="ECO:0000256" key="6">
    <source>
        <dbReference type="ARBA" id="ARBA00022581"/>
    </source>
</evidence>
<feature type="compositionally biased region" description="Basic and acidic residues" evidence="22">
    <location>
        <begin position="440"/>
        <end position="452"/>
    </location>
</feature>
<evidence type="ECO:0000256" key="1">
    <source>
        <dbReference type="ARBA" id="ARBA00004275"/>
    </source>
</evidence>
<dbReference type="Pfam" id="PF16739">
    <property type="entry name" value="CARD_2"/>
    <property type="match status" value="1"/>
</dbReference>
<dbReference type="InterPro" id="IPR031964">
    <property type="entry name" value="CARD_dom"/>
</dbReference>
<evidence type="ECO:0000256" key="18">
    <source>
        <dbReference type="ARBA" id="ARBA00023288"/>
    </source>
</evidence>
<evidence type="ECO:0000256" key="11">
    <source>
        <dbReference type="ARBA" id="ARBA00022859"/>
    </source>
</evidence>
<keyword evidence="8 23" id="KW-0812">Transmembrane</keyword>
<dbReference type="Ensembl" id="ENSOMET00000002956.1">
    <property type="protein sequence ID" value="ENSOMEP00000008137.1"/>
    <property type="gene ID" value="ENSOMEG00000009327.1"/>
</dbReference>
<dbReference type="GO" id="GO:0002230">
    <property type="term" value="P:positive regulation of defense response to virus by host"/>
    <property type="evidence" value="ECO:0007669"/>
    <property type="project" value="UniProtKB-ARBA"/>
</dbReference>
<keyword evidence="16" id="KW-0564">Palmitate</keyword>
<dbReference type="Proteomes" id="UP000261560">
    <property type="component" value="Unplaced"/>
</dbReference>
<feature type="compositionally biased region" description="Polar residues" evidence="22">
    <location>
        <begin position="249"/>
        <end position="260"/>
    </location>
</feature>
<comment type="subcellular location">
    <subcellularLocation>
        <location evidence="2">Mitochondrion outer membrane</location>
        <topology evidence="2">Single-pass membrane protein</topology>
    </subcellularLocation>
    <subcellularLocation>
        <location evidence="1">Peroxisome</location>
    </subcellularLocation>
</comment>
<evidence type="ECO:0000313" key="25">
    <source>
        <dbReference type="Ensembl" id="ENSOMEP00000008137.1"/>
    </source>
</evidence>
<evidence type="ECO:0000256" key="21">
    <source>
        <dbReference type="ARBA" id="ARBA00083233"/>
    </source>
</evidence>
<evidence type="ECO:0000256" key="5">
    <source>
        <dbReference type="ARBA" id="ARBA00022553"/>
    </source>
</evidence>
<dbReference type="GO" id="GO:0002753">
    <property type="term" value="P:cytoplasmic pattern recognition receptor signaling pathway"/>
    <property type="evidence" value="ECO:0007669"/>
    <property type="project" value="UniProtKB-ARBA"/>
</dbReference>
<keyword evidence="26" id="KW-1185">Reference proteome</keyword>
<evidence type="ECO:0000259" key="24">
    <source>
        <dbReference type="Pfam" id="PF16739"/>
    </source>
</evidence>
<dbReference type="GO" id="GO:1900227">
    <property type="term" value="P:positive regulation of NLRP3 inflammasome complex assembly"/>
    <property type="evidence" value="ECO:0007669"/>
    <property type="project" value="UniProtKB-ARBA"/>
</dbReference>
<feature type="compositionally biased region" description="Pro residues" evidence="22">
    <location>
        <begin position="154"/>
        <end position="166"/>
    </location>
</feature>
<dbReference type="GO" id="GO:0005741">
    <property type="term" value="C:mitochondrial outer membrane"/>
    <property type="evidence" value="ECO:0007669"/>
    <property type="project" value="UniProtKB-SubCell"/>
</dbReference>
<keyword evidence="10" id="KW-0832">Ubl conjugation</keyword>
<dbReference type="Gene3D" id="1.10.533.10">
    <property type="entry name" value="Death Domain, Fas"/>
    <property type="match status" value="1"/>
</dbReference>
<reference evidence="25" key="1">
    <citation type="submission" date="2025-08" db="UniProtKB">
        <authorList>
            <consortium name="Ensembl"/>
        </authorList>
    </citation>
    <scope>IDENTIFICATION</scope>
</reference>
<dbReference type="GO" id="GO:0032728">
    <property type="term" value="P:positive regulation of interferon-beta production"/>
    <property type="evidence" value="ECO:0007669"/>
    <property type="project" value="UniProtKB-ARBA"/>
</dbReference>
<dbReference type="GO" id="GO:0045071">
    <property type="term" value="P:negative regulation of viral genome replication"/>
    <property type="evidence" value="ECO:0007669"/>
    <property type="project" value="UniProtKB-ARBA"/>
</dbReference>
<dbReference type="GO" id="GO:0032727">
    <property type="term" value="P:positive regulation of interferon-alpha production"/>
    <property type="evidence" value="ECO:0007669"/>
    <property type="project" value="UniProtKB-ARBA"/>
</dbReference>
<keyword evidence="7" id="KW-0399">Innate immunity</keyword>
<feature type="transmembrane region" description="Helical" evidence="23">
    <location>
        <begin position="467"/>
        <end position="485"/>
    </location>
</feature>
<feature type="region of interest" description="Disordered" evidence="22">
    <location>
        <begin position="404"/>
        <end position="467"/>
    </location>
</feature>
<evidence type="ECO:0000256" key="12">
    <source>
        <dbReference type="ARBA" id="ARBA00022989"/>
    </source>
</evidence>
<evidence type="ECO:0000256" key="22">
    <source>
        <dbReference type="SAM" id="MobiDB-lite"/>
    </source>
</evidence>
<feature type="compositionally biased region" description="Low complexity" evidence="22">
    <location>
        <begin position="351"/>
        <end position="363"/>
    </location>
</feature>